<keyword evidence="6" id="KW-0458">Lysosome</keyword>
<dbReference type="PANTHER" id="PTHR23354">
    <property type="entry name" value="NUCLEOLAR PROTEIN 7/ESTROGEN RECEPTOR COACTIVATOR-RELATED"/>
    <property type="match status" value="1"/>
</dbReference>
<comment type="subcellular location">
    <subcellularLocation>
        <location evidence="3">Cytoplasm</location>
    </subcellularLocation>
    <subcellularLocation>
        <location evidence="2">Lysosome</location>
    </subcellularLocation>
    <subcellularLocation>
        <location evidence="1">Membrane</location>
    </subcellularLocation>
</comment>
<evidence type="ECO:0000256" key="9">
    <source>
        <dbReference type="ARBA" id="ARBA00042134"/>
    </source>
</evidence>
<evidence type="ECO:0000313" key="12">
    <source>
        <dbReference type="WBParaSite" id="PSAMB.scaffold340size55875.g4874.t1"/>
    </source>
</evidence>
<evidence type="ECO:0000256" key="5">
    <source>
        <dbReference type="ARBA" id="ARBA00023136"/>
    </source>
</evidence>
<evidence type="ECO:0000259" key="10">
    <source>
        <dbReference type="PROSITE" id="PS51886"/>
    </source>
</evidence>
<evidence type="ECO:0000256" key="3">
    <source>
        <dbReference type="ARBA" id="ARBA00004496"/>
    </source>
</evidence>
<feature type="domain" description="TLDc" evidence="10">
    <location>
        <begin position="190"/>
        <end position="347"/>
    </location>
</feature>
<dbReference type="PROSITE" id="PS51886">
    <property type="entry name" value="TLDC"/>
    <property type="match status" value="1"/>
</dbReference>
<evidence type="ECO:0000256" key="8">
    <source>
        <dbReference type="ARBA" id="ARBA00041780"/>
    </source>
</evidence>
<dbReference type="InterPro" id="IPR006571">
    <property type="entry name" value="TLDc_dom"/>
</dbReference>
<dbReference type="PANTHER" id="PTHR23354:SF131">
    <property type="entry name" value="MTOR-ASSOCIATED PROTEIN MEAK7"/>
    <property type="match status" value="1"/>
</dbReference>
<keyword evidence="5" id="KW-0472">Membrane</keyword>
<dbReference type="AlphaFoldDB" id="A0A914W7V8"/>
<evidence type="ECO:0000256" key="1">
    <source>
        <dbReference type="ARBA" id="ARBA00004370"/>
    </source>
</evidence>
<sequence>MLLTRPDRQQTIGRRQVVRLHCQPDGAASSHTCAPRRRQIAPSARAVRSRWFGRSRWAVAALFLHTNLRRSFAANPAPTLIRDLVSSYVLAESSSAEFQTWSFGPPERAKVELTEFLASELKSFAAADGSCSLHQLRKWMINSSVVLPLLDAVFRTAFELKLLDEEVNLRGFPMPTIPFCLGVDWRRMQSLLLVPSLFFLNQHLPNEHRRQWKLLFNSRVHGESFSKLANQTGGHGACVILVKSSDGCLFGAFASDGFVMGPSFVGDERSFLFTIEPRMAIYNATGYNNNFAYLNNHQQQMPNGLGMGGSIDSGFWSFFLDHDLDGRHSTQANARSASPFFHSTLFQ</sequence>
<dbReference type="GO" id="GO:0016020">
    <property type="term" value="C:membrane"/>
    <property type="evidence" value="ECO:0007669"/>
    <property type="project" value="UniProtKB-SubCell"/>
</dbReference>
<keyword evidence="4" id="KW-0963">Cytoplasm</keyword>
<proteinExistence type="predicted"/>
<evidence type="ECO:0000256" key="6">
    <source>
        <dbReference type="ARBA" id="ARBA00023228"/>
    </source>
</evidence>
<keyword evidence="11" id="KW-1185">Reference proteome</keyword>
<dbReference type="WBParaSite" id="PSAMB.scaffold340size55875.g4874.t1">
    <property type="protein sequence ID" value="PSAMB.scaffold340size55875.g4874.t1"/>
    <property type="gene ID" value="PSAMB.scaffold340size55875.g4874"/>
</dbReference>
<dbReference type="Pfam" id="PF07534">
    <property type="entry name" value="TLD"/>
    <property type="match status" value="1"/>
</dbReference>
<evidence type="ECO:0000256" key="2">
    <source>
        <dbReference type="ARBA" id="ARBA00004371"/>
    </source>
</evidence>
<accession>A0A914W7V8</accession>
<evidence type="ECO:0000256" key="4">
    <source>
        <dbReference type="ARBA" id="ARBA00022490"/>
    </source>
</evidence>
<dbReference type="Proteomes" id="UP000887566">
    <property type="component" value="Unplaced"/>
</dbReference>
<dbReference type="SMART" id="SM00584">
    <property type="entry name" value="TLDc"/>
    <property type="match status" value="1"/>
</dbReference>
<evidence type="ECO:0000313" key="11">
    <source>
        <dbReference type="Proteomes" id="UP000887566"/>
    </source>
</evidence>
<name>A0A914W7V8_9BILA</name>
<dbReference type="GO" id="GO:0005764">
    <property type="term" value="C:lysosome"/>
    <property type="evidence" value="ECO:0007669"/>
    <property type="project" value="UniProtKB-SubCell"/>
</dbReference>
<dbReference type="GO" id="GO:0005634">
    <property type="term" value="C:nucleus"/>
    <property type="evidence" value="ECO:0007669"/>
    <property type="project" value="TreeGrafter"/>
</dbReference>
<protein>
    <recommendedName>
        <fullName evidence="7">MTOR-associated protein MEAK7</fullName>
    </recommendedName>
    <alternativeName>
        <fullName evidence="9">TBC/LysM-associated domain-containing protein 1</fullName>
    </alternativeName>
    <alternativeName>
        <fullName evidence="8">TLD domain-containing protein 1</fullName>
    </alternativeName>
</protein>
<organism evidence="11 12">
    <name type="scientific">Plectus sambesii</name>
    <dbReference type="NCBI Taxonomy" id="2011161"/>
    <lineage>
        <taxon>Eukaryota</taxon>
        <taxon>Metazoa</taxon>
        <taxon>Ecdysozoa</taxon>
        <taxon>Nematoda</taxon>
        <taxon>Chromadorea</taxon>
        <taxon>Plectida</taxon>
        <taxon>Plectina</taxon>
        <taxon>Plectoidea</taxon>
        <taxon>Plectidae</taxon>
        <taxon>Plectus</taxon>
    </lineage>
</organism>
<reference evidence="12" key="1">
    <citation type="submission" date="2022-11" db="UniProtKB">
        <authorList>
            <consortium name="WormBaseParasite"/>
        </authorList>
    </citation>
    <scope>IDENTIFICATION</scope>
</reference>
<dbReference type="GO" id="GO:0006979">
    <property type="term" value="P:response to oxidative stress"/>
    <property type="evidence" value="ECO:0007669"/>
    <property type="project" value="TreeGrafter"/>
</dbReference>
<evidence type="ECO:0000256" key="7">
    <source>
        <dbReference type="ARBA" id="ARBA00039594"/>
    </source>
</evidence>